<dbReference type="SMART" id="SM00317">
    <property type="entry name" value="SET"/>
    <property type="match status" value="1"/>
</dbReference>
<dbReference type="InterPro" id="IPR051516">
    <property type="entry name" value="SETDB_methyltransferase"/>
</dbReference>
<feature type="compositionally biased region" description="Basic and acidic residues" evidence="10">
    <location>
        <begin position="770"/>
        <end position="779"/>
    </location>
</feature>
<evidence type="ECO:0000256" key="4">
    <source>
        <dbReference type="ARBA" id="ARBA00022603"/>
    </source>
</evidence>
<dbReference type="SMART" id="SM00391">
    <property type="entry name" value="MBD"/>
    <property type="match status" value="1"/>
</dbReference>
<feature type="domain" description="SET" evidence="11">
    <location>
        <begin position="1003"/>
        <end position="1165"/>
    </location>
</feature>
<keyword evidence="3" id="KW-0158">Chromosome</keyword>
<sequence>MNVSGLPPATQDPAKAAELLSDIFGNAEIRRAMELSNSYMTLAGRTIKMHLIIHDLLYSDAEKVKEIKEWLRHWYIISRKHFSTTGQPNLTQENRVLKRYRKRMPIDRIAEEMKLPTEHIVKILTEPLWNMNNTKEIDLLDILQNVRLQKEQVSGFECFLRYDTMLPLDWIMQISGHDITEIMVITTLYRLALEAPLGQDRCLEYLDRTQMSAMEWKRCCEINTATALEEVSRMTDVSLDDMDWTAKYLAEEAPFLEDVAKRTAATLAAFDTLCEKLNEVQSTSPYKPRIGRIQSTSSQQEAKLRESLGKLRRSEDVYDNDPEVQVLQTKVNDNPIISKEEMEQLTVPTVESGLLFRANDDPLTPFVPGELVFRGDKEYRVKSTRGQVMTLTSGSCIAVDREAEGVLRVGMRVAARYCAARIYNPKPRAGWYSGTIITRMAPRYVVVFDAGFAADLFHNQVRLLTEQPSLELCPSHSANKARRTTQHGKCQYHHKMVCDGTHFLNTRMTHEFLKKDNDVRFFIGAYMESFPHWELVKMKNATKILRVNCDNRQGKGASAYMLHAELHTCLLRFPKDANDKCTRMQCHEHDHADEWLYRGSPRLIHIPEERKLFEQFKRKDLGLEPLQEATVLSPRRRLRAARTAVVEEAVERQADPRPLQMARKTGRTTIVEKTKKRGKPSRDDLRAINEAKQRTFENDVRMTDVEAMVWSDRYSQFSSHATCSATCLRDLRPTDPADVKYHEMSPFLIPLLNGWTRTNSNLSLPSEESEERKEPEKANTKNRQAFPRLAKSSRICLGPKRSRREKYRKVSVLYRAPCGKCLKDLDAISEFLRASGCSLTIDLFTFDKQLDVRKYARVNPEFLKAEDFCQHQENIQIPVVNSTHPDEPIPKHIYSRQSVPGKLKETDPARAHMPTQTSAFCSGCSCEDDCSDADRCECQRLTRENVERLSETLQPEQVGYYHRLGGDWNVSGVYECNQNCRCHRSRETKRKCYNTVVQQDIKFPLMLFRTPECGWGVRTRVDIPQGAFVANYAGEIFTDEQADILKRDAYYADLNMIANLEEQKLVQGIDNIEEAPAPKRGRGRGDPKEHHVRFNLEEYFGEGEDLFIVDAFVRGNIGKFFNHSCKPNMWVQHIIVDTHDVRLPWIAFFATRLIKAGEELTWNYGYEVGKVANRFLFCKCGERECKGRIL</sequence>
<dbReference type="PROSITE" id="PS50280">
    <property type="entry name" value="SET"/>
    <property type="match status" value="1"/>
</dbReference>
<evidence type="ECO:0000259" key="12">
    <source>
        <dbReference type="PROSITE" id="PS50867"/>
    </source>
</evidence>
<keyword evidence="9" id="KW-0539">Nucleus</keyword>
<dbReference type="InterPro" id="IPR001214">
    <property type="entry name" value="SET_dom"/>
</dbReference>
<keyword evidence="7" id="KW-0479">Metal-binding</keyword>
<keyword evidence="13" id="KW-1185">Reference proteome</keyword>
<dbReference type="SUPFAM" id="SSF82199">
    <property type="entry name" value="SET domain"/>
    <property type="match status" value="1"/>
</dbReference>
<proteinExistence type="predicted"/>
<dbReference type="GO" id="GO:0032259">
    <property type="term" value="P:methylation"/>
    <property type="evidence" value="ECO:0007669"/>
    <property type="project" value="UniProtKB-KW"/>
</dbReference>
<dbReference type="InterPro" id="IPR001739">
    <property type="entry name" value="Methyl_CpG_DNA-bd"/>
</dbReference>
<dbReference type="Pfam" id="PF01429">
    <property type="entry name" value="MBD"/>
    <property type="match status" value="1"/>
</dbReference>
<dbReference type="WBParaSite" id="L893_g2755.t1">
    <property type="protein sequence ID" value="L893_g2755.t1"/>
    <property type="gene ID" value="L893_g2755"/>
</dbReference>
<keyword evidence="8" id="KW-0862">Zinc</keyword>
<dbReference type="PANTHER" id="PTHR46024">
    <property type="entry name" value="HISTONE-LYSINE N-METHYLTRANSFERASE EGGLESS"/>
    <property type="match status" value="1"/>
</dbReference>
<reference evidence="14" key="1">
    <citation type="submission" date="2016-11" db="UniProtKB">
        <authorList>
            <consortium name="WormBaseParasite"/>
        </authorList>
    </citation>
    <scope>IDENTIFICATION</scope>
</reference>
<evidence type="ECO:0000259" key="11">
    <source>
        <dbReference type="PROSITE" id="PS50280"/>
    </source>
</evidence>
<dbReference type="InterPro" id="IPR016177">
    <property type="entry name" value="DNA-bd_dom_sf"/>
</dbReference>
<evidence type="ECO:0000256" key="9">
    <source>
        <dbReference type="ARBA" id="ARBA00023242"/>
    </source>
</evidence>
<dbReference type="GO" id="GO:0046974">
    <property type="term" value="F:histone H3K9 methyltransferase activity"/>
    <property type="evidence" value="ECO:0007669"/>
    <property type="project" value="TreeGrafter"/>
</dbReference>
<dbReference type="GO" id="GO:0003677">
    <property type="term" value="F:DNA binding"/>
    <property type="evidence" value="ECO:0007669"/>
    <property type="project" value="InterPro"/>
</dbReference>
<dbReference type="GO" id="GO:0070828">
    <property type="term" value="P:heterochromatin organization"/>
    <property type="evidence" value="ECO:0007669"/>
    <property type="project" value="TreeGrafter"/>
</dbReference>
<comment type="subcellular location">
    <subcellularLocation>
        <location evidence="2">Chromosome</location>
    </subcellularLocation>
    <subcellularLocation>
        <location evidence="1">Nucleus</location>
    </subcellularLocation>
</comment>
<evidence type="ECO:0000313" key="13">
    <source>
        <dbReference type="Proteomes" id="UP000095287"/>
    </source>
</evidence>
<keyword evidence="4" id="KW-0489">Methyltransferase</keyword>
<dbReference type="InterPro" id="IPR046341">
    <property type="entry name" value="SET_dom_sf"/>
</dbReference>
<evidence type="ECO:0000256" key="5">
    <source>
        <dbReference type="ARBA" id="ARBA00022679"/>
    </source>
</evidence>
<accession>A0A1I7ZLQ4</accession>
<dbReference type="PANTHER" id="PTHR46024:SF1">
    <property type="entry name" value="HISTONE-LYSINE N-METHYLTRANSFERASE EGGLESS"/>
    <property type="match status" value="1"/>
</dbReference>
<dbReference type="Proteomes" id="UP000095287">
    <property type="component" value="Unplaced"/>
</dbReference>
<evidence type="ECO:0000256" key="1">
    <source>
        <dbReference type="ARBA" id="ARBA00004123"/>
    </source>
</evidence>
<dbReference type="SUPFAM" id="SSF54171">
    <property type="entry name" value="DNA-binding domain"/>
    <property type="match status" value="1"/>
</dbReference>
<dbReference type="InterPro" id="IPR007728">
    <property type="entry name" value="Pre-SET_dom"/>
</dbReference>
<evidence type="ECO:0000256" key="10">
    <source>
        <dbReference type="SAM" id="MobiDB-lite"/>
    </source>
</evidence>
<dbReference type="GO" id="GO:0005634">
    <property type="term" value="C:nucleus"/>
    <property type="evidence" value="ECO:0007669"/>
    <property type="project" value="UniProtKB-SubCell"/>
</dbReference>
<dbReference type="PROSITE" id="PS50867">
    <property type="entry name" value="PRE_SET"/>
    <property type="match status" value="1"/>
</dbReference>
<dbReference type="GO" id="GO:0005694">
    <property type="term" value="C:chromosome"/>
    <property type="evidence" value="ECO:0007669"/>
    <property type="project" value="UniProtKB-SubCell"/>
</dbReference>
<keyword evidence="5" id="KW-0808">Transferase</keyword>
<evidence type="ECO:0000313" key="14">
    <source>
        <dbReference type="WBParaSite" id="L893_g2755.t1"/>
    </source>
</evidence>
<dbReference type="SMART" id="SM00468">
    <property type="entry name" value="PreSET"/>
    <property type="match status" value="1"/>
</dbReference>
<dbReference type="GO" id="GO:0010629">
    <property type="term" value="P:negative regulation of gene expression"/>
    <property type="evidence" value="ECO:0007669"/>
    <property type="project" value="TreeGrafter"/>
</dbReference>
<keyword evidence="6" id="KW-0949">S-adenosyl-L-methionine</keyword>
<name>A0A1I7ZLQ4_9BILA</name>
<feature type="domain" description="Pre-SET" evidence="12">
    <location>
        <begin position="922"/>
        <end position="1000"/>
    </location>
</feature>
<dbReference type="Pfam" id="PF00856">
    <property type="entry name" value="SET"/>
    <property type="match status" value="1"/>
</dbReference>
<evidence type="ECO:0000256" key="6">
    <source>
        <dbReference type="ARBA" id="ARBA00022691"/>
    </source>
</evidence>
<dbReference type="Pfam" id="PF05033">
    <property type="entry name" value="Pre-SET"/>
    <property type="match status" value="1"/>
</dbReference>
<evidence type="ECO:0000256" key="3">
    <source>
        <dbReference type="ARBA" id="ARBA00022454"/>
    </source>
</evidence>
<dbReference type="AlphaFoldDB" id="A0A1I7ZLQ4"/>
<evidence type="ECO:0000256" key="2">
    <source>
        <dbReference type="ARBA" id="ARBA00004286"/>
    </source>
</evidence>
<evidence type="ECO:0000256" key="8">
    <source>
        <dbReference type="ARBA" id="ARBA00022833"/>
    </source>
</evidence>
<feature type="region of interest" description="Disordered" evidence="10">
    <location>
        <begin position="762"/>
        <end position="783"/>
    </location>
</feature>
<dbReference type="Gene3D" id="2.170.270.10">
    <property type="entry name" value="SET domain"/>
    <property type="match status" value="1"/>
</dbReference>
<protein>
    <submittedName>
        <fullName evidence="14">SET domain-containing protein</fullName>
    </submittedName>
</protein>
<organism evidence="13 14">
    <name type="scientific">Steinernema glaseri</name>
    <dbReference type="NCBI Taxonomy" id="37863"/>
    <lineage>
        <taxon>Eukaryota</taxon>
        <taxon>Metazoa</taxon>
        <taxon>Ecdysozoa</taxon>
        <taxon>Nematoda</taxon>
        <taxon>Chromadorea</taxon>
        <taxon>Rhabditida</taxon>
        <taxon>Tylenchina</taxon>
        <taxon>Panagrolaimomorpha</taxon>
        <taxon>Strongyloidoidea</taxon>
        <taxon>Steinernematidae</taxon>
        <taxon>Steinernema</taxon>
    </lineage>
</organism>
<evidence type="ECO:0000256" key="7">
    <source>
        <dbReference type="ARBA" id="ARBA00022723"/>
    </source>
</evidence>
<dbReference type="GO" id="GO:0008270">
    <property type="term" value="F:zinc ion binding"/>
    <property type="evidence" value="ECO:0007669"/>
    <property type="project" value="InterPro"/>
</dbReference>